<gene>
    <name evidence="1" type="ORF">GCM10022239_26250</name>
</gene>
<evidence type="ECO:0000313" key="2">
    <source>
        <dbReference type="Proteomes" id="UP001501004"/>
    </source>
</evidence>
<protein>
    <submittedName>
        <fullName evidence="1">Uncharacterized protein</fullName>
    </submittedName>
</protein>
<name>A0ABP7FVT0_9MICO</name>
<proteinExistence type="predicted"/>
<dbReference type="Proteomes" id="UP001501004">
    <property type="component" value="Unassembled WGS sequence"/>
</dbReference>
<comment type="caution">
    <text evidence="1">The sequence shown here is derived from an EMBL/GenBank/DDBJ whole genome shotgun (WGS) entry which is preliminary data.</text>
</comment>
<evidence type="ECO:0000313" key="1">
    <source>
        <dbReference type="EMBL" id="GAA3749672.1"/>
    </source>
</evidence>
<sequence>MHSPASSGPFNNMDEQTRQRFGHLMSDTINYDFEVAQSIVFCGFN</sequence>
<reference evidence="2" key="1">
    <citation type="journal article" date="2019" name="Int. J. Syst. Evol. Microbiol.">
        <title>The Global Catalogue of Microorganisms (GCM) 10K type strain sequencing project: providing services to taxonomists for standard genome sequencing and annotation.</title>
        <authorList>
            <consortium name="The Broad Institute Genomics Platform"/>
            <consortium name="The Broad Institute Genome Sequencing Center for Infectious Disease"/>
            <person name="Wu L."/>
            <person name="Ma J."/>
        </authorList>
    </citation>
    <scope>NUCLEOTIDE SEQUENCE [LARGE SCALE GENOMIC DNA]</scope>
    <source>
        <strain evidence="2">JCM 16949</strain>
    </source>
</reference>
<accession>A0ABP7FVT0</accession>
<organism evidence="1 2">
    <name type="scientific">Leifsonella bigeumensis</name>
    <dbReference type="NCBI Taxonomy" id="433643"/>
    <lineage>
        <taxon>Bacteria</taxon>
        <taxon>Bacillati</taxon>
        <taxon>Actinomycetota</taxon>
        <taxon>Actinomycetes</taxon>
        <taxon>Micrococcales</taxon>
        <taxon>Microbacteriaceae</taxon>
        <taxon>Leifsonella</taxon>
    </lineage>
</organism>
<dbReference type="EMBL" id="BAABAE010000004">
    <property type="protein sequence ID" value="GAA3749672.1"/>
    <property type="molecule type" value="Genomic_DNA"/>
</dbReference>
<keyword evidence="2" id="KW-1185">Reference proteome</keyword>